<keyword evidence="2" id="KW-0812">Transmembrane</keyword>
<evidence type="ECO:0000313" key="4">
    <source>
        <dbReference type="EMBL" id="CAB3235186.1"/>
    </source>
</evidence>
<evidence type="ECO:0000256" key="1">
    <source>
        <dbReference type="SAM" id="MobiDB-lite"/>
    </source>
</evidence>
<accession>A0A8S0Z3I3</accession>
<evidence type="ECO:0000313" key="3">
    <source>
        <dbReference type="EMBL" id="CAB3226985.1"/>
    </source>
</evidence>
<name>A0A8S0Z3I3_ARCPL</name>
<dbReference type="AlphaFoldDB" id="A0A8S0Z3I3"/>
<comment type="caution">
    <text evidence="3">The sequence shown here is derived from an EMBL/GenBank/DDBJ whole genome shotgun (WGS) entry which is preliminary data.</text>
</comment>
<evidence type="ECO:0000256" key="2">
    <source>
        <dbReference type="SAM" id="Phobius"/>
    </source>
</evidence>
<reference evidence="5 6" key="1">
    <citation type="submission" date="2020-04" db="EMBL/GenBank/DDBJ databases">
        <authorList>
            <person name="Wallbank WR R."/>
            <person name="Pardo Diaz C."/>
            <person name="Kozak K."/>
            <person name="Martin S."/>
            <person name="Jiggins C."/>
            <person name="Moest M."/>
            <person name="Warren A I."/>
            <person name="Byers J.R.P. K."/>
            <person name="Montejo-Kovacevich G."/>
            <person name="Yen C E."/>
        </authorList>
    </citation>
    <scope>NUCLEOTIDE SEQUENCE [LARGE SCALE GENOMIC DNA]</scope>
</reference>
<sequence>MKRVFGAPNNSRKDVGQTARTAGSAGGSRFGDTLVSARPRSLARRWPPTLDWFPSGRLRGRRSNKSKKKIHVALNFVQVCQSMIAVFYVFLS</sequence>
<keyword evidence="5" id="KW-1185">Reference proteome</keyword>
<evidence type="ECO:0000313" key="5">
    <source>
        <dbReference type="Proteomes" id="UP000494106"/>
    </source>
</evidence>
<protein>
    <submittedName>
        <fullName evidence="3">Uncharacterized protein</fullName>
    </submittedName>
</protein>
<organism evidence="3 6">
    <name type="scientific">Arctia plantaginis</name>
    <name type="common">Wood tiger moth</name>
    <name type="synonym">Phalaena plantaginis</name>
    <dbReference type="NCBI Taxonomy" id="874455"/>
    <lineage>
        <taxon>Eukaryota</taxon>
        <taxon>Metazoa</taxon>
        <taxon>Ecdysozoa</taxon>
        <taxon>Arthropoda</taxon>
        <taxon>Hexapoda</taxon>
        <taxon>Insecta</taxon>
        <taxon>Pterygota</taxon>
        <taxon>Neoptera</taxon>
        <taxon>Endopterygota</taxon>
        <taxon>Lepidoptera</taxon>
        <taxon>Glossata</taxon>
        <taxon>Ditrysia</taxon>
        <taxon>Noctuoidea</taxon>
        <taxon>Erebidae</taxon>
        <taxon>Arctiinae</taxon>
        <taxon>Arctia</taxon>
    </lineage>
</organism>
<dbReference type="EMBL" id="CADEBC010000485">
    <property type="protein sequence ID" value="CAB3235186.1"/>
    <property type="molecule type" value="Genomic_DNA"/>
</dbReference>
<feature type="transmembrane region" description="Helical" evidence="2">
    <location>
        <begin position="72"/>
        <end position="91"/>
    </location>
</feature>
<dbReference type="Proteomes" id="UP000494256">
    <property type="component" value="Unassembled WGS sequence"/>
</dbReference>
<keyword evidence="2" id="KW-0472">Membrane</keyword>
<feature type="region of interest" description="Disordered" evidence="1">
    <location>
        <begin position="1"/>
        <end position="33"/>
    </location>
</feature>
<evidence type="ECO:0000313" key="6">
    <source>
        <dbReference type="Proteomes" id="UP000494256"/>
    </source>
</evidence>
<gene>
    <name evidence="3" type="ORF">APLA_LOCUS2788</name>
    <name evidence="4" type="ORF">APLA_LOCUS5982</name>
</gene>
<keyword evidence="2" id="KW-1133">Transmembrane helix</keyword>
<dbReference type="EMBL" id="CADEBD010000275">
    <property type="protein sequence ID" value="CAB3226985.1"/>
    <property type="molecule type" value="Genomic_DNA"/>
</dbReference>
<dbReference type="Proteomes" id="UP000494106">
    <property type="component" value="Unassembled WGS sequence"/>
</dbReference>
<proteinExistence type="predicted"/>